<dbReference type="InterPro" id="IPR004675">
    <property type="entry name" value="AhpD_core"/>
</dbReference>
<dbReference type="EMBL" id="BAAABX010000050">
    <property type="protein sequence ID" value="GAA0420230.1"/>
    <property type="molecule type" value="Genomic_DNA"/>
</dbReference>
<dbReference type="PANTHER" id="PTHR34846">
    <property type="entry name" value="4-CARBOXYMUCONOLACTONE DECARBOXYLASE FAMILY PROTEIN (AFU_ORTHOLOGUE AFUA_6G11590)"/>
    <property type="match status" value="1"/>
</dbReference>
<reference evidence="2 3" key="1">
    <citation type="journal article" date="2019" name="Int. J. Syst. Evol. Microbiol.">
        <title>The Global Catalogue of Microorganisms (GCM) 10K type strain sequencing project: providing services to taxonomists for standard genome sequencing and annotation.</title>
        <authorList>
            <consortium name="The Broad Institute Genomics Platform"/>
            <consortium name="The Broad Institute Genome Sequencing Center for Infectious Disease"/>
            <person name="Wu L."/>
            <person name="Ma J."/>
        </authorList>
    </citation>
    <scope>NUCLEOTIDE SEQUENCE [LARGE SCALE GENOMIC DNA]</scope>
    <source>
        <strain evidence="2 3">JCM 4788</strain>
    </source>
</reference>
<proteinExistence type="predicted"/>
<feature type="domain" description="Carboxymuconolactone decarboxylase-like" evidence="1">
    <location>
        <begin position="15"/>
        <end position="97"/>
    </location>
</feature>
<dbReference type="SUPFAM" id="SSF69118">
    <property type="entry name" value="AhpD-like"/>
    <property type="match status" value="1"/>
</dbReference>
<dbReference type="NCBIfam" id="TIGR00778">
    <property type="entry name" value="ahpD_dom"/>
    <property type="match status" value="1"/>
</dbReference>
<gene>
    <name evidence="2" type="ORF">GCM10010357_46970</name>
</gene>
<dbReference type="Gene3D" id="1.20.1290.10">
    <property type="entry name" value="AhpD-like"/>
    <property type="match status" value="1"/>
</dbReference>
<protein>
    <submittedName>
        <fullName evidence="2">Carboxymuconolactone decarboxylase family protein</fullName>
    </submittedName>
</protein>
<dbReference type="PANTHER" id="PTHR34846:SF7">
    <property type="entry name" value="BLL7811 PROTEIN"/>
    <property type="match status" value="1"/>
</dbReference>
<dbReference type="Proteomes" id="UP001500879">
    <property type="component" value="Unassembled WGS sequence"/>
</dbReference>
<comment type="caution">
    <text evidence="2">The sequence shown here is derived from an EMBL/GenBank/DDBJ whole genome shotgun (WGS) entry which is preliminary data.</text>
</comment>
<dbReference type="InterPro" id="IPR029032">
    <property type="entry name" value="AhpD-like"/>
</dbReference>
<evidence type="ECO:0000313" key="2">
    <source>
        <dbReference type="EMBL" id="GAA0420230.1"/>
    </source>
</evidence>
<evidence type="ECO:0000313" key="3">
    <source>
        <dbReference type="Proteomes" id="UP001500879"/>
    </source>
</evidence>
<dbReference type="RefSeq" id="WP_344027585.1">
    <property type="nucleotide sequence ID" value="NZ_BAAABX010000050.1"/>
</dbReference>
<dbReference type="Pfam" id="PF02627">
    <property type="entry name" value="CMD"/>
    <property type="match status" value="1"/>
</dbReference>
<evidence type="ECO:0000259" key="1">
    <source>
        <dbReference type="Pfam" id="PF02627"/>
    </source>
</evidence>
<name>A0ABN0YYG1_9ACTN</name>
<keyword evidence="3" id="KW-1185">Reference proteome</keyword>
<dbReference type="InterPro" id="IPR003779">
    <property type="entry name" value="CMD-like"/>
</dbReference>
<accession>A0ABN0YYG1</accession>
<organism evidence="2 3">
    <name type="scientific">Streptomyces luteireticuli</name>
    <dbReference type="NCBI Taxonomy" id="173858"/>
    <lineage>
        <taxon>Bacteria</taxon>
        <taxon>Bacillati</taxon>
        <taxon>Actinomycetota</taxon>
        <taxon>Actinomycetes</taxon>
        <taxon>Kitasatosporales</taxon>
        <taxon>Streptomycetaceae</taxon>
        <taxon>Streptomyces</taxon>
    </lineage>
</organism>
<sequence length="154" mass="16961">MDLKPRLKNPASLLPEALDPIMALYKAVQQGGVPQKTLELVHLRVSQINGCSFCVGTGVRSARRGGDTDERLFAVSAWWDAPYFDDAERAALALAEATTRLADRTDAVPDEVWDAVAEHFDEKQLASLVLMISLSNFFNRINASTRQVAGTQSW</sequence>